<dbReference type="InterPro" id="IPR033399">
    <property type="entry name" value="TP_0789-like"/>
</dbReference>
<sequence length="264" mass="30694">MLRLLPSLSLLLLPLISLPTQADDDPAVARGHEIVTEADNRDKGWINTESTMKMELSNAHGDVSVRQLRTKALEVEGDGDKGLTIFDQPLDVKGTAFLTFSHALEPDDQWIYLPALKRVKRISSRNKSGPFMGSEFAYEDMASFEVEKYDYRYLRDEMLDGIDCFVVESYPRDKNSGYTRLVTWFDKAEYRAQKINYFDRKNAALKTLRFSEFKHYLDQYWRPHRMHMVNHQTGKSTVLTFDEIRFQTGLSDRDFNKNSLKRAK</sequence>
<dbReference type="Gene3D" id="2.50.20.10">
    <property type="entry name" value="Lipoprotein localisation LolA/LolB/LppX"/>
    <property type="match status" value="1"/>
</dbReference>
<name>A0A369WM74_9GAMM</name>
<dbReference type="AlphaFoldDB" id="A0A369WM74"/>
<feature type="chain" id="PRO_5016661906" evidence="1">
    <location>
        <begin position="23"/>
        <end position="264"/>
    </location>
</feature>
<keyword evidence="4" id="KW-1185">Reference proteome</keyword>
<dbReference type="Pfam" id="PF17131">
    <property type="entry name" value="LolA_like"/>
    <property type="match status" value="1"/>
</dbReference>
<accession>A0A369WM74</accession>
<proteinExistence type="predicted"/>
<gene>
    <name evidence="3" type="ORF">DV711_09390</name>
</gene>
<feature type="domain" description="Uncharacterized protein TP-0789" evidence="2">
    <location>
        <begin position="80"/>
        <end position="262"/>
    </location>
</feature>
<evidence type="ECO:0000313" key="3">
    <source>
        <dbReference type="EMBL" id="RDE22777.1"/>
    </source>
</evidence>
<dbReference type="OrthoDB" id="9803781at2"/>
<evidence type="ECO:0000256" key="1">
    <source>
        <dbReference type="SAM" id="SignalP"/>
    </source>
</evidence>
<feature type="signal peptide" evidence="1">
    <location>
        <begin position="1"/>
        <end position="22"/>
    </location>
</feature>
<evidence type="ECO:0000259" key="2">
    <source>
        <dbReference type="Pfam" id="PF17131"/>
    </source>
</evidence>
<evidence type="ECO:0000313" key="4">
    <source>
        <dbReference type="Proteomes" id="UP000253769"/>
    </source>
</evidence>
<dbReference type="EMBL" id="QQOH01000002">
    <property type="protein sequence ID" value="RDE22777.1"/>
    <property type="molecule type" value="Genomic_DNA"/>
</dbReference>
<protein>
    <submittedName>
        <fullName evidence="3">Outer membrane lipoprotein-sorting protein</fullName>
    </submittedName>
</protein>
<comment type="caution">
    <text evidence="3">The sequence shown here is derived from an EMBL/GenBank/DDBJ whole genome shotgun (WGS) entry which is preliminary data.</text>
</comment>
<dbReference type="RefSeq" id="WP_114695409.1">
    <property type="nucleotide sequence ID" value="NZ_QQOH01000002.1"/>
</dbReference>
<keyword evidence="3" id="KW-0449">Lipoprotein</keyword>
<dbReference type="CDD" id="cd16329">
    <property type="entry name" value="LolA_like"/>
    <property type="match status" value="1"/>
</dbReference>
<organism evidence="3 4">
    <name type="scientific">Motiliproteus coralliicola</name>
    <dbReference type="NCBI Taxonomy" id="2283196"/>
    <lineage>
        <taxon>Bacteria</taxon>
        <taxon>Pseudomonadati</taxon>
        <taxon>Pseudomonadota</taxon>
        <taxon>Gammaproteobacteria</taxon>
        <taxon>Oceanospirillales</taxon>
        <taxon>Oceanospirillaceae</taxon>
        <taxon>Motiliproteus</taxon>
    </lineage>
</organism>
<dbReference type="Proteomes" id="UP000253769">
    <property type="component" value="Unassembled WGS sequence"/>
</dbReference>
<keyword evidence="1" id="KW-0732">Signal</keyword>
<reference evidence="3 4" key="1">
    <citation type="submission" date="2018-07" db="EMBL/GenBank/DDBJ databases">
        <title>Motiliproteus coralliicola sp. nov., a bacterium isolated from Coral.</title>
        <authorList>
            <person name="Wang G."/>
        </authorList>
    </citation>
    <scope>NUCLEOTIDE SEQUENCE [LARGE SCALE GENOMIC DNA]</scope>
    <source>
        <strain evidence="3 4">C34</strain>
    </source>
</reference>